<evidence type="ECO:0000256" key="3">
    <source>
        <dbReference type="ARBA" id="ARBA00022989"/>
    </source>
</evidence>
<organism evidence="7 8">
    <name type="scientific">Fastidiosipila sanguinis</name>
    <dbReference type="NCBI Taxonomy" id="236753"/>
    <lineage>
        <taxon>Bacteria</taxon>
        <taxon>Bacillati</taxon>
        <taxon>Bacillota</taxon>
        <taxon>Clostridia</taxon>
        <taxon>Eubacteriales</taxon>
        <taxon>Oscillospiraceae</taxon>
        <taxon>Fastidiosipila</taxon>
    </lineage>
</organism>
<evidence type="ECO:0000256" key="5">
    <source>
        <dbReference type="SAM" id="Phobius"/>
    </source>
</evidence>
<dbReference type="InterPro" id="IPR006685">
    <property type="entry name" value="MscS_channel_2nd"/>
</dbReference>
<proteinExistence type="predicted"/>
<feature type="transmembrane region" description="Helical" evidence="5">
    <location>
        <begin position="18"/>
        <end position="37"/>
    </location>
</feature>
<dbReference type="SUPFAM" id="SSF50182">
    <property type="entry name" value="Sm-like ribonucleoproteins"/>
    <property type="match status" value="1"/>
</dbReference>
<protein>
    <recommendedName>
        <fullName evidence="6">Mechanosensitive ion channel MscS domain-containing protein</fullName>
    </recommendedName>
</protein>
<dbReference type="PANTHER" id="PTHR30566:SF5">
    <property type="entry name" value="MECHANOSENSITIVE ION CHANNEL PROTEIN 1, MITOCHONDRIAL-RELATED"/>
    <property type="match status" value="1"/>
</dbReference>
<evidence type="ECO:0000256" key="4">
    <source>
        <dbReference type="ARBA" id="ARBA00023136"/>
    </source>
</evidence>
<dbReference type="InterPro" id="IPR023408">
    <property type="entry name" value="MscS_beta-dom_sf"/>
</dbReference>
<dbReference type="AlphaFoldDB" id="A0A2S0KLE6"/>
<feature type="transmembrane region" description="Helical" evidence="5">
    <location>
        <begin position="74"/>
        <end position="100"/>
    </location>
</feature>
<reference evidence="8" key="1">
    <citation type="submission" date="2018-02" db="EMBL/GenBank/DDBJ databases">
        <authorList>
            <person name="Holder M.E."/>
            <person name="Ajami N.J."/>
            <person name="Petrosino J.F."/>
        </authorList>
    </citation>
    <scope>NUCLEOTIDE SEQUENCE [LARGE SCALE GENOMIC DNA]</scope>
    <source>
        <strain evidence="8">CCUG 47711</strain>
    </source>
</reference>
<keyword evidence="4 5" id="KW-0472">Membrane</keyword>
<dbReference type="Pfam" id="PF00924">
    <property type="entry name" value="MS_channel_2nd"/>
    <property type="match status" value="1"/>
</dbReference>
<keyword evidence="2 5" id="KW-0812">Transmembrane</keyword>
<keyword evidence="8" id="KW-1185">Reference proteome</keyword>
<dbReference type="RefSeq" id="WP_106011822.1">
    <property type="nucleotide sequence ID" value="NZ_CP027226.1"/>
</dbReference>
<dbReference type="OrthoDB" id="9809206at2"/>
<sequence length="369" mass="41994">MVVKLALENILNTENIKVFYLLEIVLILVLIFVLCLAKNRLARLAVDIIFKVFKSESDYKLEVKEAKANLERPVSWMIFSGVTLLLIPLSSVLSANMYIYNFFMKLFQTIFIIARTYVVIILLDLFIRIINEKRKNKNSYQDYVETAGKTPLFYLGVIIKAVLIILAGLEVFKLWSDSKGNILAGIVISIIVAVLVLRDAVANLIAGLTILLQKPFDMGDWIETNAKSGFVAGRVENIGLLSSNVRSDDGTIKKLPNSEIVNNFNVSNDREERSSVIKVPISINTSSDKMEEFKLGVTEILGREEYVLRNIKISSMNFNDLAYIYDIRFTTNLDYEKHILLKKNINTKIDKLLKDLEIETSKNTMYKLN</sequence>
<dbReference type="GO" id="GO:0055085">
    <property type="term" value="P:transmembrane transport"/>
    <property type="evidence" value="ECO:0007669"/>
    <property type="project" value="InterPro"/>
</dbReference>
<name>A0A2S0KLE6_9FIRM</name>
<feature type="transmembrane region" description="Helical" evidence="5">
    <location>
        <begin position="106"/>
        <end position="131"/>
    </location>
</feature>
<evidence type="ECO:0000259" key="6">
    <source>
        <dbReference type="Pfam" id="PF00924"/>
    </source>
</evidence>
<accession>A0A2S0KLE6</accession>
<dbReference type="InterPro" id="IPR010920">
    <property type="entry name" value="LSM_dom_sf"/>
</dbReference>
<evidence type="ECO:0000256" key="1">
    <source>
        <dbReference type="ARBA" id="ARBA00004370"/>
    </source>
</evidence>
<feature type="transmembrane region" description="Helical" evidence="5">
    <location>
        <begin position="152"/>
        <end position="176"/>
    </location>
</feature>
<dbReference type="PANTHER" id="PTHR30566">
    <property type="entry name" value="YNAI-RELATED MECHANOSENSITIVE ION CHANNEL"/>
    <property type="match status" value="1"/>
</dbReference>
<dbReference type="Proteomes" id="UP000237947">
    <property type="component" value="Chromosome"/>
</dbReference>
<evidence type="ECO:0000313" key="8">
    <source>
        <dbReference type="Proteomes" id="UP000237947"/>
    </source>
</evidence>
<dbReference type="Gene3D" id="2.30.30.60">
    <property type="match status" value="1"/>
</dbReference>
<feature type="domain" description="Mechanosensitive ion channel MscS" evidence="6">
    <location>
        <begin position="199"/>
        <end position="264"/>
    </location>
</feature>
<dbReference type="KEGG" id="fsa:C5Q98_00680"/>
<feature type="transmembrane region" description="Helical" evidence="5">
    <location>
        <begin position="182"/>
        <end position="212"/>
    </location>
</feature>
<evidence type="ECO:0000313" key="7">
    <source>
        <dbReference type="EMBL" id="AVM41834.1"/>
    </source>
</evidence>
<evidence type="ECO:0000256" key="2">
    <source>
        <dbReference type="ARBA" id="ARBA00022692"/>
    </source>
</evidence>
<keyword evidence="3 5" id="KW-1133">Transmembrane helix</keyword>
<dbReference type="EMBL" id="CP027226">
    <property type="protein sequence ID" value="AVM41834.1"/>
    <property type="molecule type" value="Genomic_DNA"/>
</dbReference>
<dbReference type="GO" id="GO:0016020">
    <property type="term" value="C:membrane"/>
    <property type="evidence" value="ECO:0007669"/>
    <property type="project" value="UniProtKB-SubCell"/>
</dbReference>
<comment type="subcellular location">
    <subcellularLocation>
        <location evidence="1">Membrane</location>
    </subcellularLocation>
</comment>
<gene>
    <name evidence="7" type="ORF">C5Q98_00680</name>
</gene>